<dbReference type="PROSITE" id="PS51375">
    <property type="entry name" value="PPR"/>
    <property type="match status" value="12"/>
</dbReference>
<feature type="repeat" description="PPR" evidence="3">
    <location>
        <begin position="581"/>
        <end position="615"/>
    </location>
</feature>
<dbReference type="InterPro" id="IPR011990">
    <property type="entry name" value="TPR-like_helical_dom_sf"/>
</dbReference>
<feature type="repeat" description="PPR" evidence="3">
    <location>
        <begin position="406"/>
        <end position="440"/>
    </location>
</feature>
<dbReference type="Gene3D" id="1.25.40.10">
    <property type="entry name" value="Tetratricopeptide repeat domain"/>
    <property type="match status" value="6"/>
</dbReference>
<name>A0A176VFX0_MARPO</name>
<proteinExistence type="inferred from homology"/>
<feature type="repeat" description="PPR" evidence="3">
    <location>
        <begin position="651"/>
        <end position="685"/>
    </location>
</feature>
<evidence type="ECO:0000256" key="2">
    <source>
        <dbReference type="ARBA" id="ARBA00022737"/>
    </source>
</evidence>
<dbReference type="AlphaFoldDB" id="A0A176VFX0"/>
<keyword evidence="2" id="KW-0677">Repeat</keyword>
<accession>A0A176VFX0</accession>
<dbReference type="Pfam" id="PF13041">
    <property type="entry name" value="PPR_2"/>
    <property type="match status" value="4"/>
</dbReference>
<dbReference type="NCBIfam" id="TIGR00756">
    <property type="entry name" value="PPR"/>
    <property type="match status" value="12"/>
</dbReference>
<feature type="repeat" description="PPR" evidence="3">
    <location>
        <begin position="308"/>
        <end position="342"/>
    </location>
</feature>
<evidence type="ECO:0000313" key="5">
    <source>
        <dbReference type="EMBL" id="OAE18815.1"/>
    </source>
</evidence>
<dbReference type="SUPFAM" id="SSF48452">
    <property type="entry name" value="TPR-like"/>
    <property type="match status" value="1"/>
</dbReference>
<feature type="region of interest" description="Disordered" evidence="4">
    <location>
        <begin position="139"/>
        <end position="163"/>
    </location>
</feature>
<dbReference type="InterPro" id="IPR002885">
    <property type="entry name" value="PPR_rpt"/>
</dbReference>
<feature type="repeat" description="PPR" evidence="3">
    <location>
        <begin position="274"/>
        <end position="307"/>
    </location>
</feature>
<comment type="caution">
    <text evidence="5">The sequence shown here is derived from an EMBL/GenBank/DDBJ whole genome shotgun (WGS) entry which is preliminary data.</text>
</comment>
<dbReference type="Proteomes" id="UP000077202">
    <property type="component" value="Unassembled WGS sequence"/>
</dbReference>
<organism evidence="5 6">
    <name type="scientific">Marchantia polymorpha subsp. ruderalis</name>
    <dbReference type="NCBI Taxonomy" id="1480154"/>
    <lineage>
        <taxon>Eukaryota</taxon>
        <taxon>Viridiplantae</taxon>
        <taxon>Streptophyta</taxon>
        <taxon>Embryophyta</taxon>
        <taxon>Marchantiophyta</taxon>
        <taxon>Marchantiopsida</taxon>
        <taxon>Marchantiidae</taxon>
        <taxon>Marchantiales</taxon>
        <taxon>Marchantiaceae</taxon>
        <taxon>Marchantia</taxon>
    </lineage>
</organism>
<evidence type="ECO:0000256" key="1">
    <source>
        <dbReference type="ARBA" id="ARBA00007626"/>
    </source>
</evidence>
<dbReference type="Pfam" id="PF13812">
    <property type="entry name" value="PPR_3"/>
    <property type="match status" value="2"/>
</dbReference>
<evidence type="ECO:0000313" key="6">
    <source>
        <dbReference type="Proteomes" id="UP000077202"/>
    </source>
</evidence>
<dbReference type="PANTHER" id="PTHR47447:SF28">
    <property type="entry name" value="PENTACOTRIPEPTIDE-REPEAT REGION OF PRORP DOMAIN-CONTAINING PROTEIN"/>
    <property type="match status" value="1"/>
</dbReference>
<dbReference type="EMBL" id="LVLJ01004000">
    <property type="protein sequence ID" value="OAE18815.1"/>
    <property type="molecule type" value="Genomic_DNA"/>
</dbReference>
<feature type="repeat" description="PPR" evidence="3">
    <location>
        <begin position="616"/>
        <end position="650"/>
    </location>
</feature>
<dbReference type="Pfam" id="PF12854">
    <property type="entry name" value="PPR_1"/>
    <property type="match status" value="1"/>
</dbReference>
<feature type="repeat" description="PPR" evidence="3">
    <location>
        <begin position="239"/>
        <end position="273"/>
    </location>
</feature>
<dbReference type="PANTHER" id="PTHR47447">
    <property type="entry name" value="OS03G0856100 PROTEIN"/>
    <property type="match status" value="1"/>
</dbReference>
<evidence type="ECO:0008006" key="7">
    <source>
        <dbReference type="Google" id="ProtNLM"/>
    </source>
</evidence>
<feature type="repeat" description="PPR" evidence="3">
    <location>
        <begin position="511"/>
        <end position="545"/>
    </location>
</feature>
<sequence length="738" mass="83699">MEECPASTELIPHLSLSMGSRLVLLRQSHLQRWGELRFVPGVDARVFARSEPQRISSAAANGSQENVRQGFVNDITTDDAQRWSFLSKLRFLAAGGLELQGVRFSSTWSAVEYVEGSTQTWLREYRLGLKESQRIEEDRVENGVHHSNARVQKSHHQTDHHRGQWAKIYGHGRDEKVARVCRLLTGKKWWGPDLISTLDRMELSLEPYIVNQILKQQQRVQVAVGFFQWAKEQKGYKHNTCVYNTMIGIVGSNKDFVAMKGLMEEMLRDGCEPNAVTFTVIIRSFGAKKIDKAVDTFEHMKEFGFPPDVATYNCLIDLLIKAGDDQKAWSYFEKLKESGLEPDRITHNILYSSFVKCGRVDDACSLTKSHLPVSKYNSLIHFLGRGNNLEDALKVFHNMQVRGKPDNFTYSSLITFFGKAGKVDAAWEFFQEMKRSGCKPDVVVYSAIMSAFRKAGKADQVLGLFSEMKRQGCEPDRESYSDLIHSLVEASRPELACKFLEEMKERGFEPKITTYSDVLWMLGKAGIIEEAVRIFQEMKGLWRKPRVNSYHSMIVAFSLAGRMADAMDIFKESQEVGCIPVSDMYSDLIHGFCKVGDIGSARELFLEMNAKGFFLDLLTYNVLINSLCKAKRVDEALQLLKKMPENGCIPNVVSYTTLIRGFGDTGRDDLAFSLFKEMKEKGCTPNVITFNTLINMLTKKGKSHEAYKLIQEMEQSGCPLNDCTMLNVERLVSNEDQG</sequence>
<dbReference type="Pfam" id="PF01535">
    <property type="entry name" value="PPR"/>
    <property type="match status" value="1"/>
</dbReference>
<evidence type="ECO:0000256" key="3">
    <source>
        <dbReference type="PROSITE-ProRule" id="PRU00708"/>
    </source>
</evidence>
<feature type="repeat" description="PPR" evidence="3">
    <location>
        <begin position="476"/>
        <end position="510"/>
    </location>
</feature>
<feature type="repeat" description="PPR" evidence="3">
    <location>
        <begin position="441"/>
        <end position="475"/>
    </location>
</feature>
<protein>
    <recommendedName>
        <fullName evidence="7">Pentacotripeptide-repeat region of PRORP domain-containing protein</fullName>
    </recommendedName>
</protein>
<gene>
    <name evidence="5" type="ORF">AXG93_313s1120</name>
</gene>
<keyword evidence="6" id="KW-1185">Reference proteome</keyword>
<feature type="repeat" description="PPR" evidence="3">
    <location>
        <begin position="686"/>
        <end position="720"/>
    </location>
</feature>
<feature type="repeat" description="PPR" evidence="3">
    <location>
        <begin position="546"/>
        <end position="580"/>
    </location>
</feature>
<reference evidence="5" key="1">
    <citation type="submission" date="2016-03" db="EMBL/GenBank/DDBJ databases">
        <title>Mechanisms controlling the formation of the plant cell surface in tip-growing cells are functionally conserved among land plants.</title>
        <authorList>
            <person name="Honkanen S."/>
            <person name="Jones V.A."/>
            <person name="Morieri G."/>
            <person name="Champion C."/>
            <person name="Hetherington A.J."/>
            <person name="Kelly S."/>
            <person name="Saint-Marcoux D."/>
            <person name="Proust H."/>
            <person name="Prescott H."/>
            <person name="Dolan L."/>
        </authorList>
    </citation>
    <scope>NUCLEOTIDE SEQUENCE [LARGE SCALE GENOMIC DNA]</scope>
    <source>
        <tissue evidence="5">Whole gametophyte</tissue>
    </source>
</reference>
<evidence type="ECO:0000256" key="4">
    <source>
        <dbReference type="SAM" id="MobiDB-lite"/>
    </source>
</evidence>
<comment type="similarity">
    <text evidence="1">Belongs to the PPR family. P subfamily.</text>
</comment>